<dbReference type="Proteomes" id="UP000663828">
    <property type="component" value="Unassembled WGS sequence"/>
</dbReference>
<dbReference type="EMBL" id="CAJNOJ010000468">
    <property type="protein sequence ID" value="CAF1459131.1"/>
    <property type="molecule type" value="Genomic_DNA"/>
</dbReference>
<feature type="domain" description="C2H2-type" evidence="1">
    <location>
        <begin position="359"/>
        <end position="383"/>
    </location>
</feature>
<proteinExistence type="predicted"/>
<dbReference type="EMBL" id="CAJNOR010004062">
    <property type="protein sequence ID" value="CAF1471977.1"/>
    <property type="molecule type" value="Genomic_DNA"/>
</dbReference>
<organism evidence="3 4">
    <name type="scientific">Adineta ricciae</name>
    <name type="common">Rotifer</name>
    <dbReference type="NCBI Taxonomy" id="249248"/>
    <lineage>
        <taxon>Eukaryota</taxon>
        <taxon>Metazoa</taxon>
        <taxon>Spiralia</taxon>
        <taxon>Gnathifera</taxon>
        <taxon>Rotifera</taxon>
        <taxon>Eurotatoria</taxon>
        <taxon>Bdelloidea</taxon>
        <taxon>Adinetida</taxon>
        <taxon>Adinetidae</taxon>
        <taxon>Adineta</taxon>
    </lineage>
</organism>
<protein>
    <recommendedName>
        <fullName evidence="1">C2H2-type domain-containing protein</fullName>
    </recommendedName>
</protein>
<dbReference type="Proteomes" id="UP000663852">
    <property type="component" value="Unassembled WGS sequence"/>
</dbReference>
<dbReference type="InterPro" id="IPR013087">
    <property type="entry name" value="Znf_C2H2_type"/>
</dbReference>
<accession>A0A815R4B6</accession>
<keyword evidence="4" id="KW-1185">Reference proteome</keyword>
<name>A0A815R4B6_ADIRI</name>
<dbReference type="PANTHER" id="PTHR33845:SF1">
    <property type="entry name" value="C2H2-TYPE DOMAIN-CONTAINING PROTEIN"/>
    <property type="match status" value="1"/>
</dbReference>
<reference evidence="3" key="1">
    <citation type="submission" date="2021-02" db="EMBL/GenBank/DDBJ databases">
        <authorList>
            <person name="Nowell W R."/>
        </authorList>
    </citation>
    <scope>NUCLEOTIDE SEQUENCE</scope>
</reference>
<dbReference type="PROSITE" id="PS00028">
    <property type="entry name" value="ZINC_FINGER_C2H2_1"/>
    <property type="match status" value="1"/>
</dbReference>
<sequence length="537" mass="60899">MVEGIPIPQAERKRLLKQIEIAESYLKSRHIAHCTMNSNCITHCTTFALSDPNCDAQYMACSEEHTSICLDCLNIVQTLDEIKQSIGKISNEDLLAEVEYDFENAIEHTIEWFRHNVRAAQQDFEKPRIISKMGTDEAFCMSVLVGSFTWKTGARSTVANRTTTDIQSPNTFASESYILALTTAAQTELDTLSGGELILEQFKLDFPHIKRLHKRTDNAGNFSSHSTPEAERLICENLELELLTRDYSEVQKGKDICDRVCGVAKDRMRSWIATGNDLLSAYDIKEGMQYCGGIRNTKIATAEIIPGADHLDKTTIPNISLVRSVKYGSKAMKIYKASGIGNGISIKKNERQYYDLVLCPVNGCTDTFESDTELNAHIAANLHTIPEQVPRTANDIARTHLTEIVRTTRSRTRAKAAAQQQHSDDYDLSRSHCYEFLSICGWALRTRKLSNPMTQKVKDFLEEIWLDLIKTNSRIIPENIQQKIRAKRDQHGKKFFSTNENPSRNQINYQCRKFSQKYGITSKQRIIDEIVGQHQNS</sequence>
<evidence type="ECO:0000259" key="1">
    <source>
        <dbReference type="PROSITE" id="PS00028"/>
    </source>
</evidence>
<evidence type="ECO:0000313" key="3">
    <source>
        <dbReference type="EMBL" id="CAF1471977.1"/>
    </source>
</evidence>
<comment type="caution">
    <text evidence="3">The sequence shown here is derived from an EMBL/GenBank/DDBJ whole genome shotgun (WGS) entry which is preliminary data.</text>
</comment>
<dbReference type="PANTHER" id="PTHR33845">
    <property type="entry name" value="C2H2-TYPE DOMAIN-CONTAINING PROTEIN"/>
    <property type="match status" value="1"/>
</dbReference>
<gene>
    <name evidence="2" type="ORF">EDS130_LOCUS40033</name>
    <name evidence="3" type="ORF">XAT740_LOCUS38036</name>
</gene>
<dbReference type="AlphaFoldDB" id="A0A815R4B6"/>
<evidence type="ECO:0000313" key="4">
    <source>
        <dbReference type="Proteomes" id="UP000663828"/>
    </source>
</evidence>
<evidence type="ECO:0000313" key="2">
    <source>
        <dbReference type="EMBL" id="CAF1459131.1"/>
    </source>
</evidence>
<dbReference type="OrthoDB" id="10045083at2759"/>